<accession>A0A656A0L2</accession>
<organism evidence="1 2">
    <name type="scientific">Vibrio cholerae</name>
    <dbReference type="NCBI Taxonomy" id="666"/>
    <lineage>
        <taxon>Bacteria</taxon>
        <taxon>Pseudomonadati</taxon>
        <taxon>Pseudomonadota</taxon>
        <taxon>Gammaproteobacteria</taxon>
        <taxon>Vibrionales</taxon>
        <taxon>Vibrionaceae</taxon>
        <taxon>Vibrio</taxon>
    </lineage>
</organism>
<name>A0A656A0L2_VIBCL</name>
<dbReference type="AlphaFoldDB" id="A0A656A0L2"/>
<evidence type="ECO:0000313" key="2">
    <source>
        <dbReference type="Proteomes" id="UP000046067"/>
    </source>
</evidence>
<sequence>MNIAISKCNINRTDPFESELELVKGFEELVLSSGSRNLKLELEFDCGFGIADAVLFKYRDIEVYNLSQINPSWAYTLKSLPYRKNFSLEDIVEISGASIQAAKMALKQFVDAGYCVEKKDNIFVKVKQPKPVSNKIVAIEAKLKNWKRALWQASRYKTFSHESWVLLDRKNVKPALENIDVFKKFNIGLATFSTDTCYEVFFKPKTDIHKSEIAYWKANTILAQRIIN</sequence>
<gene>
    <name evidence="1" type="ORF">ERS013201_03855</name>
</gene>
<dbReference type="RefSeq" id="WP_053034806.1">
    <property type="nucleotide sequence ID" value="NZ_CWSO01000018.1"/>
</dbReference>
<protein>
    <submittedName>
        <fullName evidence="1">Uncharacterized protein</fullName>
    </submittedName>
</protein>
<dbReference type="Proteomes" id="UP000046067">
    <property type="component" value="Unassembled WGS sequence"/>
</dbReference>
<proteinExistence type="predicted"/>
<evidence type="ECO:0000313" key="1">
    <source>
        <dbReference type="EMBL" id="CSC90273.1"/>
    </source>
</evidence>
<dbReference type="EMBL" id="CWQJ01000052">
    <property type="protein sequence ID" value="CSC90273.1"/>
    <property type="molecule type" value="Genomic_DNA"/>
</dbReference>
<reference evidence="1 2" key="1">
    <citation type="submission" date="2015-07" db="EMBL/GenBank/DDBJ databases">
        <authorList>
            <consortium name="Pathogen Informatics"/>
        </authorList>
    </citation>
    <scope>NUCLEOTIDE SEQUENCE [LARGE SCALE GENOMIC DNA]</scope>
    <source>
        <strain evidence="1 2">A325</strain>
    </source>
</reference>